<gene>
    <name evidence="1" type="ORF">KIW84_076777</name>
</gene>
<accession>A0A9D4VXE8</accession>
<comment type="caution">
    <text evidence="1">The sequence shown here is derived from an EMBL/GenBank/DDBJ whole genome shotgun (WGS) entry which is preliminary data.</text>
</comment>
<evidence type="ECO:0000313" key="2">
    <source>
        <dbReference type="Proteomes" id="UP001058974"/>
    </source>
</evidence>
<reference evidence="1 2" key="1">
    <citation type="journal article" date="2022" name="Nat. Genet.">
        <title>Improved pea reference genome and pan-genome highlight genomic features and evolutionary characteristics.</title>
        <authorList>
            <person name="Yang T."/>
            <person name="Liu R."/>
            <person name="Luo Y."/>
            <person name="Hu S."/>
            <person name="Wang D."/>
            <person name="Wang C."/>
            <person name="Pandey M.K."/>
            <person name="Ge S."/>
            <person name="Xu Q."/>
            <person name="Li N."/>
            <person name="Li G."/>
            <person name="Huang Y."/>
            <person name="Saxena R.K."/>
            <person name="Ji Y."/>
            <person name="Li M."/>
            <person name="Yan X."/>
            <person name="He Y."/>
            <person name="Liu Y."/>
            <person name="Wang X."/>
            <person name="Xiang C."/>
            <person name="Varshney R.K."/>
            <person name="Ding H."/>
            <person name="Gao S."/>
            <person name="Zong X."/>
        </authorList>
    </citation>
    <scope>NUCLEOTIDE SEQUENCE [LARGE SCALE GENOMIC DNA]</scope>
    <source>
        <strain evidence="1 2">cv. Zhongwan 6</strain>
    </source>
</reference>
<evidence type="ECO:0000313" key="1">
    <source>
        <dbReference type="EMBL" id="KAI5392113.1"/>
    </source>
</evidence>
<dbReference type="EMBL" id="JAMSHJ010000007">
    <property type="protein sequence ID" value="KAI5392113.1"/>
    <property type="molecule type" value="Genomic_DNA"/>
</dbReference>
<organism evidence="1 2">
    <name type="scientific">Pisum sativum</name>
    <name type="common">Garden pea</name>
    <name type="synonym">Lathyrus oleraceus</name>
    <dbReference type="NCBI Taxonomy" id="3888"/>
    <lineage>
        <taxon>Eukaryota</taxon>
        <taxon>Viridiplantae</taxon>
        <taxon>Streptophyta</taxon>
        <taxon>Embryophyta</taxon>
        <taxon>Tracheophyta</taxon>
        <taxon>Spermatophyta</taxon>
        <taxon>Magnoliopsida</taxon>
        <taxon>eudicotyledons</taxon>
        <taxon>Gunneridae</taxon>
        <taxon>Pentapetalae</taxon>
        <taxon>rosids</taxon>
        <taxon>fabids</taxon>
        <taxon>Fabales</taxon>
        <taxon>Fabaceae</taxon>
        <taxon>Papilionoideae</taxon>
        <taxon>50 kb inversion clade</taxon>
        <taxon>NPAAA clade</taxon>
        <taxon>Hologalegina</taxon>
        <taxon>IRL clade</taxon>
        <taxon>Fabeae</taxon>
        <taxon>Lathyrus</taxon>
    </lineage>
</organism>
<dbReference type="AlphaFoldDB" id="A0A9D4VXE8"/>
<dbReference type="Proteomes" id="UP001058974">
    <property type="component" value="Chromosome 7"/>
</dbReference>
<proteinExistence type="predicted"/>
<keyword evidence="2" id="KW-1185">Reference proteome</keyword>
<dbReference type="Gramene" id="Psat07G0677700-T1">
    <property type="protein sequence ID" value="KAI5392113.1"/>
    <property type="gene ID" value="KIW84_076777"/>
</dbReference>
<protein>
    <recommendedName>
        <fullName evidence="3">F-box protein</fullName>
    </recommendedName>
</protein>
<evidence type="ECO:0008006" key="3">
    <source>
        <dbReference type="Google" id="ProtNLM"/>
    </source>
</evidence>
<sequence>MYFNGMCHWWGYEDYHKEEVLVSFNFSDEVFITTHTNPNYCGFVKHVMVLKDCISMIEYNNFFNLYISVLGEIGVSESWTRLFRIGPLQDFIKPIGVGKNGDIFFNRGGNIERFNLNTCMIEDIGFKGKIQSCQMVIYDNSILPIG</sequence>
<name>A0A9D4VXE8_PEA</name>